<keyword evidence="2 3" id="KW-0472">Membrane</keyword>
<feature type="transmembrane region" description="Helical" evidence="3">
    <location>
        <begin position="253"/>
        <end position="271"/>
    </location>
</feature>
<protein>
    <recommendedName>
        <fullName evidence="4">Neurotransmitter-gated ion-channel ligand-binding domain-containing protein</fullName>
    </recommendedName>
</protein>
<keyword evidence="3" id="KW-0407">Ion channel</keyword>
<feature type="transmembrane region" description="Helical" evidence="3">
    <location>
        <begin position="278"/>
        <end position="296"/>
    </location>
</feature>
<dbReference type="InterPro" id="IPR006201">
    <property type="entry name" value="Neur_channel"/>
</dbReference>
<dbReference type="EMBL" id="GECZ01002545">
    <property type="protein sequence ID" value="JAS67224.1"/>
    <property type="molecule type" value="Transcribed_RNA"/>
</dbReference>
<gene>
    <name evidence="5" type="ORF">g.26210</name>
</gene>
<keyword evidence="3" id="KW-0813">Transport</keyword>
<dbReference type="FunFam" id="2.70.170.10:FF:000028">
    <property type="entry name" value="AcetylCholine Receptor"/>
    <property type="match status" value="1"/>
</dbReference>
<feature type="domain" description="Neurotransmitter-gated ion-channel ligand-binding" evidence="4">
    <location>
        <begin position="42"/>
        <end position="245"/>
    </location>
</feature>
<evidence type="ECO:0000256" key="1">
    <source>
        <dbReference type="ARBA" id="ARBA00004141"/>
    </source>
</evidence>
<keyword evidence="3" id="KW-0812">Transmembrane</keyword>
<dbReference type="GO" id="GO:0016020">
    <property type="term" value="C:membrane"/>
    <property type="evidence" value="ECO:0007669"/>
    <property type="project" value="UniProtKB-SubCell"/>
</dbReference>
<dbReference type="InterPro" id="IPR036734">
    <property type="entry name" value="Neur_chan_lig-bd_sf"/>
</dbReference>
<feature type="transmembrane region" description="Helical" evidence="3">
    <location>
        <begin position="396"/>
        <end position="414"/>
    </location>
</feature>
<dbReference type="InterPro" id="IPR018000">
    <property type="entry name" value="Neurotransmitter_ion_chnl_CS"/>
</dbReference>
<keyword evidence="3" id="KW-1133">Transmembrane helix</keyword>
<organism evidence="5">
    <name type="scientific">Cuerna arida</name>
    <dbReference type="NCBI Taxonomy" id="1464854"/>
    <lineage>
        <taxon>Eukaryota</taxon>
        <taxon>Metazoa</taxon>
        <taxon>Ecdysozoa</taxon>
        <taxon>Arthropoda</taxon>
        <taxon>Hexapoda</taxon>
        <taxon>Insecta</taxon>
        <taxon>Pterygota</taxon>
        <taxon>Neoptera</taxon>
        <taxon>Paraneoptera</taxon>
        <taxon>Hemiptera</taxon>
        <taxon>Auchenorrhyncha</taxon>
        <taxon>Membracoidea</taxon>
        <taxon>Cicadellidae</taxon>
        <taxon>Cicadellinae</taxon>
        <taxon>Proconiini</taxon>
        <taxon>Cuerna</taxon>
    </lineage>
</organism>
<keyword evidence="3" id="KW-0732">Signal</keyword>
<dbReference type="PROSITE" id="PS00236">
    <property type="entry name" value="NEUROTR_ION_CHANNEL"/>
    <property type="match status" value="1"/>
</dbReference>
<dbReference type="CDD" id="cd18989">
    <property type="entry name" value="LGIC_ECD_cation"/>
    <property type="match status" value="1"/>
</dbReference>
<dbReference type="AlphaFoldDB" id="A0A1B6GXT1"/>
<sequence length="418" mass="48082">MHYFSTVLLLSAGVSFINSHQMETITPPPKACNDKMKTNAGRLKKALFCGYDTSVRPVIHHSNQTFIKLSAFPTNINYIMEQNNQMRMSFWFFMQWKDELLTWNISDYEGLEEFYADASSIWVPDIYVSDPPQSYSMGKQMKCLVHSNGDVECTMSTSLTARCDIDLTYFPFDRHSCKFVLRPRSYHGPVLNLDFMDTSGTDPLKLYRPNGAWNLMSVKFNRNVTNIKGDIYTTDIECSFVLERRSSSYNVTYATPALVMMIMVLCVFWLDVQCSARVILPALAVLGHLIIIEWLMRAIDSNFDHLPVIILLFRDSLLITGLALVWSVISRSLCTSSTSPYWLYMVSTNLNSNHIVKFLLPHDIFIKSGTSGAEDESTLTIHRDCVEQHWRILTTLIDRLMFAFSLLAYMYFFMRLTP</sequence>
<dbReference type="InterPro" id="IPR006202">
    <property type="entry name" value="Neur_chan_lig-bd"/>
</dbReference>
<dbReference type="GO" id="GO:0004888">
    <property type="term" value="F:transmembrane signaling receptor activity"/>
    <property type="evidence" value="ECO:0007669"/>
    <property type="project" value="InterPro"/>
</dbReference>
<evidence type="ECO:0000256" key="3">
    <source>
        <dbReference type="RuleBase" id="RU000687"/>
    </source>
</evidence>
<dbReference type="GO" id="GO:0005230">
    <property type="term" value="F:extracellular ligand-gated monoatomic ion channel activity"/>
    <property type="evidence" value="ECO:0007669"/>
    <property type="project" value="InterPro"/>
</dbReference>
<evidence type="ECO:0000313" key="5">
    <source>
        <dbReference type="EMBL" id="JAS67224.1"/>
    </source>
</evidence>
<dbReference type="PANTHER" id="PTHR18945">
    <property type="entry name" value="NEUROTRANSMITTER GATED ION CHANNEL"/>
    <property type="match status" value="1"/>
</dbReference>
<comment type="similarity">
    <text evidence="3">Belongs to the ligand-gated ion channel (TC 1.A.9) family.</text>
</comment>
<name>A0A1B6GXT1_9HEMI</name>
<evidence type="ECO:0000259" key="4">
    <source>
        <dbReference type="Pfam" id="PF02931"/>
    </source>
</evidence>
<feature type="signal peptide" evidence="3">
    <location>
        <begin position="1"/>
        <end position="19"/>
    </location>
</feature>
<keyword evidence="3" id="KW-0406">Ion transport</keyword>
<proteinExistence type="inferred from homology"/>
<feature type="transmembrane region" description="Helical" evidence="3">
    <location>
        <begin position="308"/>
        <end position="329"/>
    </location>
</feature>
<dbReference type="PRINTS" id="PR00252">
    <property type="entry name" value="NRIONCHANNEL"/>
</dbReference>
<dbReference type="SUPFAM" id="SSF63712">
    <property type="entry name" value="Nicotinic receptor ligand binding domain-like"/>
    <property type="match status" value="1"/>
</dbReference>
<dbReference type="Gene3D" id="2.70.170.10">
    <property type="entry name" value="Neurotransmitter-gated ion-channel ligand-binding domain"/>
    <property type="match status" value="1"/>
</dbReference>
<feature type="chain" id="PRO_5022251168" description="Neurotransmitter-gated ion-channel ligand-binding domain-containing protein" evidence="3">
    <location>
        <begin position="20"/>
        <end position="418"/>
    </location>
</feature>
<evidence type="ECO:0000256" key="2">
    <source>
        <dbReference type="ARBA" id="ARBA00023136"/>
    </source>
</evidence>
<reference evidence="5" key="1">
    <citation type="submission" date="2015-11" db="EMBL/GenBank/DDBJ databases">
        <title>De novo transcriptome assembly of four potential Pierce s Disease insect vectors from Arizona vineyards.</title>
        <authorList>
            <person name="Tassone E.E."/>
        </authorList>
    </citation>
    <scope>NUCLEOTIDE SEQUENCE</scope>
</reference>
<accession>A0A1B6GXT1</accession>
<dbReference type="Pfam" id="PF02931">
    <property type="entry name" value="Neur_chan_LBD"/>
    <property type="match status" value="1"/>
</dbReference>
<comment type="subcellular location">
    <subcellularLocation>
        <location evidence="1">Membrane</location>
        <topology evidence="1">Multi-pass membrane protein</topology>
    </subcellularLocation>
</comment>